<reference evidence="3 4" key="1">
    <citation type="submission" date="2017-11" db="EMBL/GenBank/DDBJ databases">
        <title>Sphingomonas oleivorans sp. nov., isolated from oil-contaminated soil.</title>
        <authorList>
            <person name="Wang L."/>
            <person name="Chen L."/>
        </authorList>
    </citation>
    <scope>NUCLEOTIDE SEQUENCE [LARGE SCALE GENOMIC DNA]</scope>
    <source>
        <strain evidence="3 4">K101</strain>
    </source>
</reference>
<dbReference type="RefSeq" id="WP_107393641.1">
    <property type="nucleotide sequence ID" value="NZ_PHHF01000003.1"/>
</dbReference>
<name>A0A2T4I891_9SPHN</name>
<evidence type="ECO:0000313" key="3">
    <source>
        <dbReference type="EMBL" id="PTD27832.1"/>
    </source>
</evidence>
<accession>A0A2T4I891</accession>
<protein>
    <submittedName>
        <fullName evidence="3">Uncharacterized protein</fullName>
    </submittedName>
</protein>
<sequence length="1031" mass="102175">MPSISRAARRRLFLGSAIAALSVSIATPALAVGPYAPEIDATGDQVIANNQIVTDAPVDAAASDPIIKTIVLPTESSASLSGNEVRASATANRQSNALEPDALDLMPATDSTHLAATGNDVTAYAPTVIAARQVTEYAPVTADTAFSSVSMLARDVVASQLEITSNRQEALATGNDGANALNLSGGDGSGGAGIAVAQSTGYGSDVSAEMSGIAHILTREVVGSDVRSEGNLQRAVSTGNHAANALSADVLGIESFGSNGPPSMVQPYGEAEVNAAYSVLSAQQTSSDVVADTQGGFQTTTLGSVVEAALRVEANTLAAAAYGNDADNKARLTADSIDVGYNGGAIANVTNSQSAEGATLADADGGTSMLILGDAIGAKIAAEDNSVQAVAIGNRADGNQLAVQATAIRAPEGSNGEEGEGPRIVGTAQYDEFGTLSVSAPFSVQNGQRFEMPVNASAAGSVTQIKTTGGLVDASITAQNNSATAAATGNRAANGLALDGNIVATAADLNSAQVGYGDVQASAGDDYDRAGARIMAHGDVIDSSLQVAGNDVRASAIANDVSNTLAVSGNEISNASGHYDAVAGQEYAGFLAAADYALANFQGLGFAGGNGEEGSETSGYRPLISSDIVGSFEARGGSIIDSSVAIEGNAQVATALANLASNSLSIEATALDDWGGYAPGSALSSAQIAGADLEATSDMRIAATGEVIDGSVAIRDNSNVALAHMNDAVNQAKIEAVQIGELSGADAELFTDPGWPGLAVGDHVLANNQMADGSVTVTAATHGLNGGFDAALTGSRYAIAGNDTGAEAVANQAINELTMLAASAGYASAGMANTQENHAGVLANAITRVGYGASGTSDAQMVVERNTTTALARGNSVLNDLEASGLPVSDFTPASAELTGWGEVSAMAGLASSQLNTGEVVARSQYAVHGVVLNGFGAEGSALALNGNAVSASAIGNNATNIVTLSALGQLPTAAAGTVQVNNGPISAEVSGATFAAVPGHLTASRLGITGNSVTASAVGNSAVTSIASLR</sequence>
<dbReference type="AlphaFoldDB" id="A0A2T4I891"/>
<keyword evidence="4" id="KW-1185">Reference proteome</keyword>
<feature type="chain" id="PRO_5015418306" evidence="2">
    <location>
        <begin position="32"/>
        <end position="1031"/>
    </location>
</feature>
<evidence type="ECO:0000256" key="1">
    <source>
        <dbReference type="SAM" id="MobiDB-lite"/>
    </source>
</evidence>
<comment type="caution">
    <text evidence="3">The sequence shown here is derived from an EMBL/GenBank/DDBJ whole genome shotgun (WGS) entry which is preliminary data.</text>
</comment>
<evidence type="ECO:0000313" key="4">
    <source>
        <dbReference type="Proteomes" id="UP000241206"/>
    </source>
</evidence>
<proteinExistence type="predicted"/>
<keyword evidence="2" id="KW-0732">Signal</keyword>
<gene>
    <name evidence="3" type="ORF">CV103_00865</name>
</gene>
<organism evidence="3 4">
    <name type="scientific">Edaphosphingomonas fennica</name>
    <dbReference type="NCBI Taxonomy" id="114404"/>
    <lineage>
        <taxon>Bacteria</taxon>
        <taxon>Pseudomonadati</taxon>
        <taxon>Pseudomonadota</taxon>
        <taxon>Alphaproteobacteria</taxon>
        <taxon>Sphingomonadales</taxon>
        <taxon>Rhizorhabdaceae</taxon>
        <taxon>Edaphosphingomonas</taxon>
    </lineage>
</organism>
<feature type="region of interest" description="Disordered" evidence="1">
    <location>
        <begin position="81"/>
        <end position="100"/>
    </location>
</feature>
<evidence type="ECO:0000256" key="2">
    <source>
        <dbReference type="SAM" id="SignalP"/>
    </source>
</evidence>
<dbReference type="Proteomes" id="UP000241206">
    <property type="component" value="Unassembled WGS sequence"/>
</dbReference>
<feature type="signal peptide" evidence="2">
    <location>
        <begin position="1"/>
        <end position="31"/>
    </location>
</feature>
<dbReference type="EMBL" id="PHHF01000003">
    <property type="protein sequence ID" value="PTD27832.1"/>
    <property type="molecule type" value="Genomic_DNA"/>
</dbReference>